<dbReference type="Gene3D" id="6.10.160.10">
    <property type="match status" value="1"/>
</dbReference>
<dbReference type="RefSeq" id="WP_259095887.1">
    <property type="nucleotide sequence ID" value="NZ_CP130454.1"/>
</dbReference>
<dbReference type="EMBL" id="JANUCP010000003">
    <property type="protein sequence ID" value="MCS3919459.1"/>
    <property type="molecule type" value="Genomic_DNA"/>
</dbReference>
<dbReference type="NCBIfam" id="TIGR01032">
    <property type="entry name" value="rplT_bact"/>
    <property type="match status" value="1"/>
</dbReference>
<dbReference type="PRINTS" id="PR00062">
    <property type="entry name" value="RIBOSOMALL20"/>
</dbReference>
<dbReference type="Gene3D" id="1.10.1900.20">
    <property type="entry name" value="Ribosomal protein L20"/>
    <property type="match status" value="1"/>
</dbReference>
<dbReference type="InterPro" id="IPR005813">
    <property type="entry name" value="Ribosomal_bL20"/>
</dbReference>
<dbReference type="SUPFAM" id="SSF74731">
    <property type="entry name" value="Ribosomal protein L20"/>
    <property type="match status" value="1"/>
</dbReference>
<gene>
    <name evidence="5" type="primary">rplT</name>
    <name evidence="7" type="ORF">M2350_001872</name>
</gene>
<keyword evidence="8" id="KW-1185">Reference proteome</keyword>
<name>A0ABT2ENC9_9BACT</name>
<keyword evidence="2 5" id="KW-0689">Ribosomal protein</keyword>
<dbReference type="InterPro" id="IPR035566">
    <property type="entry name" value="Ribosomal_protein_bL20_C"/>
</dbReference>
<reference evidence="7 8" key="1">
    <citation type="submission" date="2022-08" db="EMBL/GenBank/DDBJ databases">
        <title>Bacterial and archaeal communities from various locations to study Microbial Dark Matter (Phase II).</title>
        <authorList>
            <person name="Stepanauskas R."/>
        </authorList>
    </citation>
    <scope>NUCLEOTIDE SEQUENCE [LARGE SCALE GENOMIC DNA]</scope>
    <source>
        <strain evidence="7 8">PD1</strain>
    </source>
</reference>
<dbReference type="Pfam" id="PF00453">
    <property type="entry name" value="Ribosomal_L20"/>
    <property type="match status" value="1"/>
</dbReference>
<evidence type="ECO:0000256" key="2">
    <source>
        <dbReference type="ARBA" id="ARBA00022980"/>
    </source>
</evidence>
<evidence type="ECO:0000256" key="3">
    <source>
        <dbReference type="ARBA" id="ARBA00023274"/>
    </source>
</evidence>
<evidence type="ECO:0000313" key="8">
    <source>
        <dbReference type="Proteomes" id="UP001204798"/>
    </source>
</evidence>
<dbReference type="Proteomes" id="UP001204798">
    <property type="component" value="Unassembled WGS sequence"/>
</dbReference>
<sequence length="123" mass="14218">MRVKAGTVTRRRHKKWLKMAEGYWGLKSVVFRRAKEAVIRALNFAYRDRKQRKRDFRRWWIVRINAAARLHGLRYNEFIHGLKLAGVAINRKMLAELAVNDPDAFAALAEKAKEALAAKATTA</sequence>
<keyword evidence="5 6" id="KW-0699">rRNA-binding</keyword>
<evidence type="ECO:0000256" key="6">
    <source>
        <dbReference type="RuleBase" id="RU000560"/>
    </source>
</evidence>
<keyword evidence="3 5" id="KW-0687">Ribonucleoprotein</keyword>
<evidence type="ECO:0000256" key="4">
    <source>
        <dbReference type="ARBA" id="ARBA00035172"/>
    </source>
</evidence>
<keyword evidence="5 6" id="KW-0694">RNA-binding</keyword>
<protein>
    <recommendedName>
        <fullName evidence="4 5">Large ribosomal subunit protein bL20</fullName>
    </recommendedName>
</protein>
<proteinExistence type="inferred from homology"/>
<dbReference type="CDD" id="cd07026">
    <property type="entry name" value="Ribosomal_L20"/>
    <property type="match status" value="1"/>
</dbReference>
<dbReference type="GO" id="GO:0005840">
    <property type="term" value="C:ribosome"/>
    <property type="evidence" value="ECO:0007669"/>
    <property type="project" value="UniProtKB-KW"/>
</dbReference>
<comment type="similarity">
    <text evidence="1 5 6">Belongs to the bacterial ribosomal protein bL20 family.</text>
</comment>
<comment type="function">
    <text evidence="5 6">Binds directly to 23S ribosomal RNA and is necessary for the in vitro assembly process of the 50S ribosomal subunit. It is not involved in the protein synthesizing functions of that subunit.</text>
</comment>
<organism evidence="7 8">
    <name type="scientific">Candidatus Fervidibacter sacchari</name>
    <dbReference type="NCBI Taxonomy" id="1448929"/>
    <lineage>
        <taxon>Bacteria</taxon>
        <taxon>Candidatus Fervidibacterota</taxon>
        <taxon>Candidatus Fervidibacter</taxon>
    </lineage>
</organism>
<comment type="caution">
    <text evidence="7">The sequence shown here is derived from an EMBL/GenBank/DDBJ whole genome shotgun (WGS) entry which is preliminary data.</text>
</comment>
<evidence type="ECO:0000256" key="1">
    <source>
        <dbReference type="ARBA" id="ARBA00007698"/>
    </source>
</evidence>
<evidence type="ECO:0000313" key="7">
    <source>
        <dbReference type="EMBL" id="MCS3919459.1"/>
    </source>
</evidence>
<dbReference type="PANTHER" id="PTHR10986">
    <property type="entry name" value="39S RIBOSOMAL PROTEIN L20"/>
    <property type="match status" value="1"/>
</dbReference>
<dbReference type="HAMAP" id="MF_00382">
    <property type="entry name" value="Ribosomal_bL20"/>
    <property type="match status" value="1"/>
</dbReference>
<accession>A0ABT2ENC9</accession>
<evidence type="ECO:0000256" key="5">
    <source>
        <dbReference type="HAMAP-Rule" id="MF_00382"/>
    </source>
</evidence>